<dbReference type="Gene3D" id="3.40.630.30">
    <property type="match status" value="2"/>
</dbReference>
<dbReference type="CDD" id="cd04301">
    <property type="entry name" value="NAT_SF"/>
    <property type="match status" value="1"/>
</dbReference>
<dbReference type="PANTHER" id="PTHR20905">
    <property type="entry name" value="N-ACETYLTRANSFERASE-RELATED"/>
    <property type="match status" value="1"/>
</dbReference>
<evidence type="ECO:0008006" key="3">
    <source>
        <dbReference type="Google" id="ProtNLM"/>
    </source>
</evidence>
<organism evidence="1 2">
    <name type="scientific">Glossina pallidipes</name>
    <name type="common">Tsetse fly</name>
    <dbReference type="NCBI Taxonomy" id="7398"/>
    <lineage>
        <taxon>Eukaryota</taxon>
        <taxon>Metazoa</taxon>
        <taxon>Ecdysozoa</taxon>
        <taxon>Arthropoda</taxon>
        <taxon>Hexapoda</taxon>
        <taxon>Insecta</taxon>
        <taxon>Pterygota</taxon>
        <taxon>Neoptera</taxon>
        <taxon>Endopterygota</taxon>
        <taxon>Diptera</taxon>
        <taxon>Brachycera</taxon>
        <taxon>Muscomorpha</taxon>
        <taxon>Hippoboscoidea</taxon>
        <taxon>Glossinidae</taxon>
        <taxon>Glossina</taxon>
    </lineage>
</organism>
<dbReference type="InterPro" id="IPR016181">
    <property type="entry name" value="Acyl_CoA_acyltransferase"/>
</dbReference>
<reference evidence="1" key="2">
    <citation type="submission" date="2020-05" db="UniProtKB">
        <authorList>
            <consortium name="EnsemblMetazoa"/>
        </authorList>
    </citation>
    <scope>IDENTIFICATION</scope>
    <source>
        <strain evidence="1">IAEA</strain>
    </source>
</reference>
<evidence type="ECO:0000313" key="1">
    <source>
        <dbReference type="EnsemblMetazoa" id="GPAI002906-PA"/>
    </source>
</evidence>
<accession>A0A1A9Z3M5</accession>
<reference evidence="2" key="1">
    <citation type="submission" date="2014-03" db="EMBL/GenBank/DDBJ databases">
        <authorList>
            <person name="Aksoy S."/>
            <person name="Warren W."/>
            <person name="Wilson R.K."/>
        </authorList>
    </citation>
    <scope>NUCLEOTIDE SEQUENCE [LARGE SCALE GENOMIC DNA]</scope>
    <source>
        <strain evidence="2">IAEA</strain>
    </source>
</reference>
<name>A0A1A9Z3M5_GLOPL</name>
<dbReference type="AlphaFoldDB" id="A0A1A9Z3M5"/>
<dbReference type="PANTHER" id="PTHR20905:SF28">
    <property type="entry name" value="GH28833P-RELATED"/>
    <property type="match status" value="1"/>
</dbReference>
<dbReference type="VEuPathDB" id="VectorBase:GPAI002906"/>
<dbReference type="GO" id="GO:0008080">
    <property type="term" value="F:N-acetyltransferase activity"/>
    <property type="evidence" value="ECO:0007669"/>
    <property type="project" value="TreeGrafter"/>
</dbReference>
<dbReference type="EnsemblMetazoa" id="GPAI002906-RA">
    <property type="protein sequence ID" value="GPAI002906-PA"/>
    <property type="gene ID" value="GPAI002906"/>
</dbReference>
<dbReference type="SUPFAM" id="SSF55729">
    <property type="entry name" value="Acyl-CoA N-acyltransferases (Nat)"/>
    <property type="match status" value="1"/>
</dbReference>
<keyword evidence="2" id="KW-1185">Reference proteome</keyword>
<proteinExistence type="predicted"/>
<evidence type="ECO:0000313" key="2">
    <source>
        <dbReference type="Proteomes" id="UP000092445"/>
    </source>
</evidence>
<protein>
    <recommendedName>
        <fullName evidence="3">N-acetyltransferase domain-containing protein</fullName>
    </recommendedName>
</protein>
<dbReference type="Proteomes" id="UP000092445">
    <property type="component" value="Unassembled WGS sequence"/>
</dbReference>
<sequence>MNNDKIGKLSFHATEINLPQNVKARKELRELCRLTAQDGVSLVAIEKCTDTLVGVSFNKIQFPSIDSAEEPFFSKFRNNSTHTPQAQALMDFMITVDSEQDVFKKFNLTSVCELMFLAILPTWQKRGIGRALTASTIELTRHLSKGNEDIKSITNFPKPQAVTAIFTSKYSQRIGQSLGFRVLNTVPYKKFHFNDVKSVALAVITSTDREICLLENYFIKMSERCLKLICNGEFEIVKITEDLYDAAVELFQNYFSKNENLGLALNLIGCPDTRASQEKFLRLLLKDNISFAARHIPSQQLAALCVNKIEVNKIENSSHTTEAEPNAGIPKMEKIGEIIHHMTTSFDVYKEWQVNCIIELTFLSTRTEFSRRGLALHLTEFILDYGRKLKEQDSKEALELPAHVKGQRPEAITSVFTSRFSQRIGEKLGFVTLFREEYTKFSFEGETLAEKIDPQHKYISFVAKRL</sequence>